<evidence type="ECO:0000256" key="1">
    <source>
        <dbReference type="ARBA" id="ARBA00004952"/>
    </source>
</evidence>
<sequence>MNHLKTRYQTNLALLTDLYQLTMAYGYWKSNRIEDEAIFHLFYRKNPFQGDYAIACGLQDVIDFLSTFQFSPSDIAYLRSLKDSNDDLLFEEDFLVYLAEMKFSCTVDAIEEGTVVFPQEPILRIKGPLIQAQLLETILLNCINFQTLIATKAARIVQAAENDTVLEFGLRRAQGIDGSLSASRAAYIGGCHATSNVLAGKIYGIPVKGTHGHSWVMSFDDEIEAFEAYAKAMPNNCIFLVDTYDTIKGVKKAIRVGKKLRKKGHSFLGIRLDSGDLSALSIQARQLLDKAGFEDAIILASDSLDEYQLKTLKNKDAQITAWGVGTNLVTAKDQPALGAVYKLAAIKKKNAPWQYKIKLSNTPNKVSTPGLLQVRRYLLSDGQPFGDMIWNTEDKEPIPRIQSFDGRAIVTNNRAYKELLVPIFQAGELVYQAPNIHQIRKRGKEEIDLFKKVDFKLYPIGLEEQLNALKLALIQQHI</sequence>
<dbReference type="Pfam" id="PF17767">
    <property type="entry name" value="NAPRTase_N"/>
    <property type="match status" value="1"/>
</dbReference>
<dbReference type="NCBIfam" id="NF009131">
    <property type="entry name" value="PRK12484.1"/>
    <property type="match status" value="1"/>
</dbReference>
<feature type="domain" description="Nicotinate/nicotinamide phosphoribosyltransferase" evidence="10">
    <location>
        <begin position="167"/>
        <end position="349"/>
    </location>
</feature>
<dbReference type="InterPro" id="IPR036068">
    <property type="entry name" value="Nicotinate_pribotase-like_C"/>
</dbReference>
<name>A0A915YDG3_9BACT</name>
<comment type="similarity">
    <text evidence="2 9">Belongs to the NAPRTase family.</text>
</comment>
<dbReference type="EC" id="6.3.4.21" evidence="3 9"/>
<evidence type="ECO:0000256" key="7">
    <source>
        <dbReference type="ARBA" id="ARBA00022679"/>
    </source>
</evidence>
<proteinExistence type="inferred from homology"/>
<keyword evidence="14" id="KW-1185">Reference proteome</keyword>
<feature type="domain" description="Nicotinate phosphoribosyltransferase C-terminal" evidence="12">
    <location>
        <begin position="373"/>
        <end position="452"/>
    </location>
</feature>
<dbReference type="EMBL" id="AP026867">
    <property type="protein sequence ID" value="BDS11075.1"/>
    <property type="molecule type" value="Genomic_DNA"/>
</dbReference>
<dbReference type="Proteomes" id="UP001060919">
    <property type="component" value="Chromosome"/>
</dbReference>
<dbReference type="RefSeq" id="WP_264792283.1">
    <property type="nucleotide sequence ID" value="NZ_AP026867.1"/>
</dbReference>
<evidence type="ECO:0000313" key="14">
    <source>
        <dbReference type="Proteomes" id="UP001060919"/>
    </source>
</evidence>
<evidence type="ECO:0000259" key="12">
    <source>
        <dbReference type="Pfam" id="PF17956"/>
    </source>
</evidence>
<dbReference type="InterPro" id="IPR041619">
    <property type="entry name" value="NAPRTase_C"/>
</dbReference>
<dbReference type="NCBIfam" id="TIGR01513">
    <property type="entry name" value="NAPRTase_put"/>
    <property type="match status" value="1"/>
</dbReference>
<comment type="pathway">
    <text evidence="1 9">Cofactor biosynthesis; NAD(+) biosynthesis; nicotinate D-ribonucleotide from nicotinate: step 1/1.</text>
</comment>
<evidence type="ECO:0000256" key="8">
    <source>
        <dbReference type="ARBA" id="ARBA00048668"/>
    </source>
</evidence>
<feature type="domain" description="Nicotinate phosphoribosyltransferase N-terminal" evidence="11">
    <location>
        <begin position="14"/>
        <end position="144"/>
    </location>
</feature>
<dbReference type="GO" id="GO:0034355">
    <property type="term" value="P:NAD+ biosynthetic process via the salvage pathway"/>
    <property type="evidence" value="ECO:0007669"/>
    <property type="project" value="TreeGrafter"/>
</dbReference>
<comment type="catalytic activity">
    <reaction evidence="8 9">
        <text>5-phospho-alpha-D-ribose 1-diphosphate + nicotinate + ATP + H2O = nicotinate beta-D-ribonucleotide + ADP + phosphate + diphosphate</text>
        <dbReference type="Rhea" id="RHEA:36163"/>
        <dbReference type="ChEBI" id="CHEBI:15377"/>
        <dbReference type="ChEBI" id="CHEBI:30616"/>
        <dbReference type="ChEBI" id="CHEBI:32544"/>
        <dbReference type="ChEBI" id="CHEBI:33019"/>
        <dbReference type="ChEBI" id="CHEBI:43474"/>
        <dbReference type="ChEBI" id="CHEBI:57502"/>
        <dbReference type="ChEBI" id="CHEBI:58017"/>
        <dbReference type="ChEBI" id="CHEBI:456216"/>
        <dbReference type="EC" id="6.3.4.21"/>
    </reaction>
</comment>
<dbReference type="CDD" id="cd01570">
    <property type="entry name" value="NAPRTase_A"/>
    <property type="match status" value="1"/>
</dbReference>
<dbReference type="InterPro" id="IPR040727">
    <property type="entry name" value="NAPRTase_N"/>
</dbReference>
<keyword evidence="7 9" id="KW-0808">Transferase</keyword>
<dbReference type="Gene3D" id="3.20.20.70">
    <property type="entry name" value="Aldolase class I"/>
    <property type="match status" value="1"/>
</dbReference>
<evidence type="ECO:0000256" key="6">
    <source>
        <dbReference type="ARBA" id="ARBA00022642"/>
    </source>
</evidence>
<dbReference type="InterPro" id="IPR041525">
    <property type="entry name" value="N/Namide_PRibTrfase"/>
</dbReference>
<reference evidence="13" key="1">
    <citation type="submission" date="2022-09" db="EMBL/GenBank/DDBJ databases">
        <title>Aureispira anguillicida sp. nov., isolated from Leptocephalus of Japanese eel Anguilla japonica.</title>
        <authorList>
            <person name="Yuasa K."/>
            <person name="Mekata T."/>
            <person name="Ikunari K."/>
        </authorList>
    </citation>
    <scope>NUCLEOTIDE SEQUENCE</scope>
    <source>
        <strain evidence="13">EL160426</strain>
    </source>
</reference>
<dbReference type="PANTHER" id="PTHR11098">
    <property type="entry name" value="NICOTINATE PHOSPHORIBOSYLTRANSFERASE"/>
    <property type="match status" value="1"/>
</dbReference>
<accession>A0A915YDG3</accession>
<evidence type="ECO:0000256" key="3">
    <source>
        <dbReference type="ARBA" id="ARBA00013236"/>
    </source>
</evidence>
<keyword evidence="4" id="KW-0597">Phosphoprotein</keyword>
<dbReference type="InterPro" id="IPR007229">
    <property type="entry name" value="Nic_PRibTrfase-Fam"/>
</dbReference>
<gene>
    <name evidence="13" type="ORF">AsAng_0017860</name>
</gene>
<comment type="PTM">
    <text evidence="9">Transiently phosphorylated on a His residue during the reaction cycle. Phosphorylation strongly increases the affinity for substrates and increases the rate of nicotinate D-ribonucleotide production. Dephosphorylation regenerates the low-affinity form of the enzyme, leading to product release.</text>
</comment>
<organism evidence="13 14">
    <name type="scientific">Aureispira anguillae</name>
    <dbReference type="NCBI Taxonomy" id="2864201"/>
    <lineage>
        <taxon>Bacteria</taxon>
        <taxon>Pseudomonadati</taxon>
        <taxon>Bacteroidota</taxon>
        <taxon>Saprospiria</taxon>
        <taxon>Saprospirales</taxon>
        <taxon>Saprospiraceae</taxon>
        <taxon>Aureispira</taxon>
    </lineage>
</organism>
<keyword evidence="13" id="KW-0328">Glycosyltransferase</keyword>
<dbReference type="PIRSF" id="PIRSF000484">
    <property type="entry name" value="NAPRT"/>
    <property type="match status" value="1"/>
</dbReference>
<dbReference type="AlphaFoldDB" id="A0A915YDG3"/>
<evidence type="ECO:0000259" key="11">
    <source>
        <dbReference type="Pfam" id="PF17767"/>
    </source>
</evidence>
<dbReference type="InterPro" id="IPR013785">
    <property type="entry name" value="Aldolase_TIM"/>
</dbReference>
<dbReference type="KEGG" id="aup:AsAng_0017860"/>
<evidence type="ECO:0000259" key="10">
    <source>
        <dbReference type="Pfam" id="PF04095"/>
    </source>
</evidence>
<evidence type="ECO:0000256" key="9">
    <source>
        <dbReference type="RuleBase" id="RU365100"/>
    </source>
</evidence>
<dbReference type="GO" id="GO:0005829">
    <property type="term" value="C:cytosol"/>
    <property type="evidence" value="ECO:0007669"/>
    <property type="project" value="TreeGrafter"/>
</dbReference>
<dbReference type="FunFam" id="3.20.20.70:FF:000076">
    <property type="entry name" value="Nicotinate phosphoribosyltransferase"/>
    <property type="match status" value="1"/>
</dbReference>
<evidence type="ECO:0000256" key="5">
    <source>
        <dbReference type="ARBA" id="ARBA00022598"/>
    </source>
</evidence>
<protein>
    <recommendedName>
        <fullName evidence="3 9">Nicotinate phosphoribosyltransferase</fullName>
        <ecNumber evidence="3 9">6.3.4.21</ecNumber>
    </recommendedName>
</protein>
<keyword evidence="6 9" id="KW-0662">Pyridine nucleotide biosynthesis</keyword>
<evidence type="ECO:0000256" key="4">
    <source>
        <dbReference type="ARBA" id="ARBA00022553"/>
    </source>
</evidence>
<dbReference type="Pfam" id="PF17956">
    <property type="entry name" value="NAPRTase_C"/>
    <property type="match status" value="1"/>
</dbReference>
<dbReference type="Pfam" id="PF04095">
    <property type="entry name" value="NAPRTase"/>
    <property type="match status" value="1"/>
</dbReference>
<dbReference type="GO" id="GO:0004516">
    <property type="term" value="F:nicotinate phosphoribosyltransferase activity"/>
    <property type="evidence" value="ECO:0007669"/>
    <property type="project" value="UniProtKB-UniRule"/>
</dbReference>
<dbReference type="SUPFAM" id="SSF51690">
    <property type="entry name" value="Nicotinate/Quinolinate PRTase C-terminal domain-like"/>
    <property type="match status" value="1"/>
</dbReference>
<dbReference type="GO" id="GO:0047280">
    <property type="term" value="F:nicotinamide phosphoribosyltransferase activity"/>
    <property type="evidence" value="ECO:0007669"/>
    <property type="project" value="UniProtKB-ARBA"/>
</dbReference>
<dbReference type="PANTHER" id="PTHR11098:SF1">
    <property type="entry name" value="NICOTINATE PHOSPHORIBOSYLTRANSFERASE"/>
    <property type="match status" value="1"/>
</dbReference>
<dbReference type="Gene3D" id="3.20.140.10">
    <property type="entry name" value="nicotinate phosphoribosyltransferase"/>
    <property type="match status" value="1"/>
</dbReference>
<dbReference type="SUPFAM" id="SSF54675">
    <property type="entry name" value="Nicotinate/Quinolinate PRTase N-terminal domain-like"/>
    <property type="match status" value="1"/>
</dbReference>
<dbReference type="InterPro" id="IPR006405">
    <property type="entry name" value="Nic_PRibTrfase_pncB"/>
</dbReference>
<evidence type="ECO:0000313" key="13">
    <source>
        <dbReference type="EMBL" id="BDS11075.1"/>
    </source>
</evidence>
<comment type="function">
    <text evidence="9">Catalyzes the first step in the biosynthesis of NAD from nicotinic acid, the ATP-dependent synthesis of beta-nicotinate D-ribonucleotide from nicotinate and 5-phospho-D-ribose 1-phosphate.</text>
</comment>
<keyword evidence="5 9" id="KW-0436">Ligase</keyword>
<evidence type="ECO:0000256" key="2">
    <source>
        <dbReference type="ARBA" id="ARBA00010897"/>
    </source>
</evidence>
<dbReference type="NCBIfam" id="NF006695">
    <property type="entry name" value="PRK09243.1-2"/>
    <property type="match status" value="1"/>
</dbReference>